<protein>
    <submittedName>
        <fullName evidence="1">Uncharacterized protein</fullName>
    </submittedName>
</protein>
<evidence type="ECO:0000313" key="1">
    <source>
        <dbReference type="EMBL" id="JAD53834.1"/>
    </source>
</evidence>
<dbReference type="EMBL" id="GBRH01244061">
    <property type="protein sequence ID" value="JAD53834.1"/>
    <property type="molecule type" value="Transcribed_RNA"/>
</dbReference>
<accession>A0A0A9AQ20</accession>
<proteinExistence type="predicted"/>
<dbReference type="AlphaFoldDB" id="A0A0A9AQ20"/>
<sequence>MAPSSLLVKPRANSVYFLCLNILSC</sequence>
<name>A0A0A9AQ20_ARUDO</name>
<organism evidence="1">
    <name type="scientific">Arundo donax</name>
    <name type="common">Giant reed</name>
    <name type="synonym">Donax arundinaceus</name>
    <dbReference type="NCBI Taxonomy" id="35708"/>
    <lineage>
        <taxon>Eukaryota</taxon>
        <taxon>Viridiplantae</taxon>
        <taxon>Streptophyta</taxon>
        <taxon>Embryophyta</taxon>
        <taxon>Tracheophyta</taxon>
        <taxon>Spermatophyta</taxon>
        <taxon>Magnoliopsida</taxon>
        <taxon>Liliopsida</taxon>
        <taxon>Poales</taxon>
        <taxon>Poaceae</taxon>
        <taxon>PACMAD clade</taxon>
        <taxon>Arundinoideae</taxon>
        <taxon>Arundineae</taxon>
        <taxon>Arundo</taxon>
    </lineage>
</organism>
<reference evidence="1" key="2">
    <citation type="journal article" date="2015" name="Data Brief">
        <title>Shoot transcriptome of the giant reed, Arundo donax.</title>
        <authorList>
            <person name="Barrero R.A."/>
            <person name="Guerrero F.D."/>
            <person name="Moolhuijzen P."/>
            <person name="Goolsby J.A."/>
            <person name="Tidwell J."/>
            <person name="Bellgard S.E."/>
            <person name="Bellgard M.I."/>
        </authorList>
    </citation>
    <scope>NUCLEOTIDE SEQUENCE</scope>
    <source>
        <tissue evidence="1">Shoot tissue taken approximately 20 cm above the soil surface</tissue>
    </source>
</reference>
<reference evidence="1" key="1">
    <citation type="submission" date="2014-09" db="EMBL/GenBank/DDBJ databases">
        <authorList>
            <person name="Magalhaes I.L.F."/>
            <person name="Oliveira U."/>
            <person name="Santos F.R."/>
            <person name="Vidigal T.H.D.A."/>
            <person name="Brescovit A.D."/>
            <person name="Santos A.J."/>
        </authorList>
    </citation>
    <scope>NUCLEOTIDE SEQUENCE</scope>
    <source>
        <tissue evidence="1">Shoot tissue taken approximately 20 cm above the soil surface</tissue>
    </source>
</reference>